<keyword evidence="6" id="KW-1185">Reference proteome</keyword>
<dbReference type="EMBL" id="DYDO01000734">
    <property type="protein sequence ID" value="DBA13546.1"/>
    <property type="molecule type" value="Genomic_DNA"/>
</dbReference>
<keyword evidence="3" id="KW-0966">Cell projection</keyword>
<dbReference type="GO" id="GO:0015630">
    <property type="term" value="C:microtubule cytoskeleton"/>
    <property type="evidence" value="ECO:0007669"/>
    <property type="project" value="UniProtKB-UniRule"/>
</dbReference>
<dbReference type="AlphaFoldDB" id="A0AAV2ZDH6"/>
<dbReference type="GO" id="GO:0005930">
    <property type="term" value="C:axoneme"/>
    <property type="evidence" value="ECO:0007669"/>
    <property type="project" value="UniProtKB-SubCell"/>
</dbReference>
<protein>
    <recommendedName>
        <fullName evidence="3">Tektin</fullName>
    </recommendedName>
</protein>
<sequence length="147" mass="16998">MLSFPQKPEKQRSASHQIGHEAKSLRNETNNQTKWNEHDNSTRLSDRTDEVEKWKQTLHKCLTDVDAEIDALTAMKDEAEQALQAKNVPLDTAIECLTLRESRRNIDLVKDHVEEELHKEVEVIEGIHIRSVKLFSSCAFCRNHINN</sequence>
<comment type="similarity">
    <text evidence="1 3">Belongs to the tektin family.</text>
</comment>
<evidence type="ECO:0000256" key="3">
    <source>
        <dbReference type="RuleBase" id="RU367040"/>
    </source>
</evidence>
<keyword evidence="2" id="KW-0963">Cytoplasm</keyword>
<dbReference type="PANTHER" id="PTHR19960:SF7">
    <property type="entry name" value="TEKTIN"/>
    <property type="match status" value="1"/>
</dbReference>
<feature type="region of interest" description="Disordered" evidence="4">
    <location>
        <begin position="1"/>
        <end position="48"/>
    </location>
</feature>
<dbReference type="PANTHER" id="PTHR19960">
    <property type="entry name" value="TEKTIN"/>
    <property type="match status" value="1"/>
</dbReference>
<reference evidence="5" key="1">
    <citation type="thesis" date="2020" institute="ProQuest LLC" country="789 East Eisenhower Parkway, Ann Arbor, MI, USA">
        <title>Comparative Genomics and Chromosome Evolution.</title>
        <authorList>
            <person name="Mudd A.B."/>
        </authorList>
    </citation>
    <scope>NUCLEOTIDE SEQUENCE</scope>
    <source>
        <strain evidence="5">1538</strain>
        <tissue evidence="5">Blood</tissue>
    </source>
</reference>
<comment type="caution">
    <text evidence="5">The sequence shown here is derived from an EMBL/GenBank/DDBJ whole genome shotgun (WGS) entry which is preliminary data.</text>
</comment>
<keyword evidence="3" id="KW-0969">Cilium</keyword>
<gene>
    <name evidence="5" type="ORF">GDO54_018644</name>
</gene>
<name>A0AAV2ZDH6_PYXAD</name>
<dbReference type="GO" id="GO:0060294">
    <property type="term" value="P:cilium movement involved in cell motility"/>
    <property type="evidence" value="ECO:0007669"/>
    <property type="project" value="UniProtKB-UniRule"/>
</dbReference>
<accession>A0AAV2ZDH6</accession>
<organism evidence="5 6">
    <name type="scientific">Pyxicephalus adspersus</name>
    <name type="common">African bullfrog</name>
    <dbReference type="NCBI Taxonomy" id="30357"/>
    <lineage>
        <taxon>Eukaryota</taxon>
        <taxon>Metazoa</taxon>
        <taxon>Chordata</taxon>
        <taxon>Craniata</taxon>
        <taxon>Vertebrata</taxon>
        <taxon>Euteleostomi</taxon>
        <taxon>Amphibia</taxon>
        <taxon>Batrachia</taxon>
        <taxon>Anura</taxon>
        <taxon>Neobatrachia</taxon>
        <taxon>Ranoidea</taxon>
        <taxon>Pyxicephalidae</taxon>
        <taxon>Pyxicephalinae</taxon>
        <taxon>Pyxicephalus</taxon>
    </lineage>
</organism>
<evidence type="ECO:0000313" key="6">
    <source>
        <dbReference type="Proteomes" id="UP001181693"/>
    </source>
</evidence>
<evidence type="ECO:0000256" key="4">
    <source>
        <dbReference type="SAM" id="MobiDB-lite"/>
    </source>
</evidence>
<proteinExistence type="inferred from homology"/>
<dbReference type="Pfam" id="PF03148">
    <property type="entry name" value="Tektin"/>
    <property type="match status" value="1"/>
</dbReference>
<dbReference type="GO" id="GO:0060271">
    <property type="term" value="P:cilium assembly"/>
    <property type="evidence" value="ECO:0007669"/>
    <property type="project" value="UniProtKB-UniRule"/>
</dbReference>
<evidence type="ECO:0000256" key="1">
    <source>
        <dbReference type="ARBA" id="ARBA00007209"/>
    </source>
</evidence>
<evidence type="ECO:0000313" key="5">
    <source>
        <dbReference type="EMBL" id="DBA13546.1"/>
    </source>
</evidence>
<feature type="compositionally biased region" description="Basic and acidic residues" evidence="4">
    <location>
        <begin position="35"/>
        <end position="48"/>
    </location>
</feature>
<dbReference type="Proteomes" id="UP001181693">
    <property type="component" value="Unassembled WGS sequence"/>
</dbReference>
<dbReference type="GO" id="GO:0005634">
    <property type="term" value="C:nucleus"/>
    <property type="evidence" value="ECO:0007669"/>
    <property type="project" value="TreeGrafter"/>
</dbReference>
<dbReference type="InterPro" id="IPR048256">
    <property type="entry name" value="Tektin-like"/>
</dbReference>
<feature type="compositionally biased region" description="Basic and acidic residues" evidence="4">
    <location>
        <begin position="7"/>
        <end position="26"/>
    </location>
</feature>
<keyword evidence="3" id="KW-0282">Flagellum</keyword>
<dbReference type="InterPro" id="IPR000435">
    <property type="entry name" value="Tektins"/>
</dbReference>
<comment type="subcellular location">
    <subcellularLocation>
        <location evidence="3">Cytoplasm</location>
        <location evidence="3">Cytoskeleton</location>
        <location evidence="3">Cilium axoneme</location>
    </subcellularLocation>
</comment>
<evidence type="ECO:0000256" key="2">
    <source>
        <dbReference type="ARBA" id="ARBA00022490"/>
    </source>
</evidence>